<comment type="pathway">
    <text evidence="1">Cofactor biosynthesis; FAD biosynthesis; FAD from FMN: step 1/1.</text>
</comment>
<evidence type="ECO:0000256" key="2">
    <source>
        <dbReference type="ARBA" id="ARBA00012393"/>
    </source>
</evidence>
<dbReference type="Pfam" id="PF01507">
    <property type="entry name" value="PAPS_reduct"/>
    <property type="match status" value="1"/>
</dbReference>
<proteinExistence type="predicted"/>
<evidence type="ECO:0000256" key="11">
    <source>
        <dbReference type="ARBA" id="ARBA00031871"/>
    </source>
</evidence>
<feature type="domain" description="Phosphoadenosine phosphosulphate reductase" evidence="13">
    <location>
        <begin position="62"/>
        <end position="226"/>
    </location>
</feature>
<protein>
    <recommendedName>
        <fullName evidence="2">FAD synthase</fullName>
        <ecNumber evidence="2">2.7.7.2</ecNumber>
    </recommendedName>
    <alternativeName>
        <fullName evidence="10">FAD pyrophosphorylase</fullName>
    </alternativeName>
    <alternativeName>
        <fullName evidence="11">FMN adenylyltransferase</fullName>
    </alternativeName>
</protein>
<evidence type="ECO:0000313" key="15">
    <source>
        <dbReference type="Proteomes" id="UP001214603"/>
    </source>
</evidence>
<evidence type="ECO:0000256" key="4">
    <source>
        <dbReference type="ARBA" id="ARBA00022643"/>
    </source>
</evidence>
<evidence type="ECO:0000256" key="5">
    <source>
        <dbReference type="ARBA" id="ARBA00022679"/>
    </source>
</evidence>
<evidence type="ECO:0000256" key="12">
    <source>
        <dbReference type="ARBA" id="ARBA00049494"/>
    </source>
</evidence>
<dbReference type="AlphaFoldDB" id="A0AAF0E6H9"/>
<dbReference type="InterPro" id="IPR002500">
    <property type="entry name" value="PAPS_reduct_dom"/>
</dbReference>
<keyword evidence="4" id="KW-0288">FMN</keyword>
<accession>A0AAF0E6H9</accession>
<evidence type="ECO:0000256" key="1">
    <source>
        <dbReference type="ARBA" id="ARBA00004726"/>
    </source>
</evidence>
<dbReference type="GO" id="GO:0003919">
    <property type="term" value="F:FMN adenylyltransferase activity"/>
    <property type="evidence" value="ECO:0007669"/>
    <property type="project" value="UniProtKB-EC"/>
</dbReference>
<keyword evidence="9" id="KW-0067">ATP-binding</keyword>
<dbReference type="InterPro" id="IPR014729">
    <property type="entry name" value="Rossmann-like_a/b/a_fold"/>
</dbReference>
<evidence type="ECO:0000259" key="13">
    <source>
        <dbReference type="Pfam" id="PF01507"/>
    </source>
</evidence>
<dbReference type="EC" id="2.7.7.2" evidence="2"/>
<evidence type="ECO:0000256" key="3">
    <source>
        <dbReference type="ARBA" id="ARBA00022630"/>
    </source>
</evidence>
<comment type="catalytic activity">
    <reaction evidence="12">
        <text>FMN + ATP + H(+) = FAD + diphosphate</text>
        <dbReference type="Rhea" id="RHEA:17237"/>
        <dbReference type="ChEBI" id="CHEBI:15378"/>
        <dbReference type="ChEBI" id="CHEBI:30616"/>
        <dbReference type="ChEBI" id="CHEBI:33019"/>
        <dbReference type="ChEBI" id="CHEBI:57692"/>
        <dbReference type="ChEBI" id="CHEBI:58210"/>
        <dbReference type="EC" id="2.7.7.2"/>
    </reaction>
</comment>
<keyword evidence="15" id="KW-1185">Reference proteome</keyword>
<keyword evidence="3" id="KW-0285">Flavoprotein</keyword>
<keyword evidence="7" id="KW-0547">Nucleotide-binding</keyword>
<dbReference type="Proteomes" id="UP001214603">
    <property type="component" value="Chromosome 8"/>
</dbReference>
<dbReference type="CDD" id="cd23948">
    <property type="entry name" value="FAD_synthase"/>
    <property type="match status" value="1"/>
</dbReference>
<dbReference type="GO" id="GO:0006747">
    <property type="term" value="P:FAD biosynthetic process"/>
    <property type="evidence" value="ECO:0007669"/>
    <property type="project" value="TreeGrafter"/>
</dbReference>
<evidence type="ECO:0000256" key="8">
    <source>
        <dbReference type="ARBA" id="ARBA00022827"/>
    </source>
</evidence>
<sequence length="299" mass="32490">MAPSPSDAWIRSIDATYALFERPENREAYPALAAKVESAVRIIEAALSEFRYVHDSCSVERCALSFNGGKDCTVLAHILAAVLRRHTNAGAHELLRLEALYVACSSPFQEVEEFIAYAASPETGYNMSLHTEQGSMKEALARYLDGAPGKPLAPGPGRTEIATRPAPSEPPHAPHDVRAMFIGIRRRDPHGSSLEVRAPCDPGWPPIMRVHPILDWDYDEIWAFLRCPVLGTPPAPAPSCVGGGGAHGVPYCALYDQGYTSLGSTYNTRPNPCLAIEGTDRFCPAYKLRDCASERAGRG</sequence>
<dbReference type="GO" id="GO:0005524">
    <property type="term" value="F:ATP binding"/>
    <property type="evidence" value="ECO:0007669"/>
    <property type="project" value="UniProtKB-KW"/>
</dbReference>
<evidence type="ECO:0000256" key="7">
    <source>
        <dbReference type="ARBA" id="ARBA00022741"/>
    </source>
</evidence>
<organism evidence="14 15">
    <name type="scientific">Malassezia obtusa</name>
    <dbReference type="NCBI Taxonomy" id="76774"/>
    <lineage>
        <taxon>Eukaryota</taxon>
        <taxon>Fungi</taxon>
        <taxon>Dikarya</taxon>
        <taxon>Basidiomycota</taxon>
        <taxon>Ustilaginomycotina</taxon>
        <taxon>Malasseziomycetes</taxon>
        <taxon>Malasseziales</taxon>
        <taxon>Malasseziaceae</taxon>
        <taxon>Malassezia</taxon>
    </lineage>
</organism>
<dbReference type="Gene3D" id="3.40.50.620">
    <property type="entry name" value="HUPs"/>
    <property type="match status" value="1"/>
</dbReference>
<dbReference type="PANTHER" id="PTHR23293:SF9">
    <property type="entry name" value="FAD SYNTHASE"/>
    <property type="match status" value="1"/>
</dbReference>
<keyword evidence="5 14" id="KW-0808">Transferase</keyword>
<keyword evidence="8" id="KW-0274">FAD</keyword>
<evidence type="ECO:0000256" key="10">
    <source>
        <dbReference type="ARBA" id="ARBA00031145"/>
    </source>
</evidence>
<keyword evidence="6 14" id="KW-0548">Nucleotidyltransferase</keyword>
<reference evidence="14" key="1">
    <citation type="submission" date="2023-03" db="EMBL/GenBank/DDBJ databases">
        <title>Mating type loci evolution in Malassezia.</title>
        <authorList>
            <person name="Coelho M.A."/>
        </authorList>
    </citation>
    <scope>NUCLEOTIDE SEQUENCE</scope>
    <source>
        <strain evidence="14">CBS 7876</strain>
    </source>
</reference>
<name>A0AAF0E6H9_9BASI</name>
<dbReference type="EMBL" id="CP119941">
    <property type="protein sequence ID" value="WFD04452.1"/>
    <property type="molecule type" value="Genomic_DNA"/>
</dbReference>
<evidence type="ECO:0000256" key="6">
    <source>
        <dbReference type="ARBA" id="ARBA00022695"/>
    </source>
</evidence>
<gene>
    <name evidence="14" type="primary">FAD1</name>
    <name evidence="14" type="ORF">MOBT1_003162</name>
</gene>
<dbReference type="PANTHER" id="PTHR23293">
    <property type="entry name" value="FAD SYNTHETASE-RELATED FMN ADENYLYLTRANSFERASE"/>
    <property type="match status" value="1"/>
</dbReference>
<evidence type="ECO:0000256" key="9">
    <source>
        <dbReference type="ARBA" id="ARBA00022840"/>
    </source>
</evidence>
<evidence type="ECO:0000313" key="14">
    <source>
        <dbReference type="EMBL" id="WFD04452.1"/>
    </source>
</evidence>
<dbReference type="SUPFAM" id="SSF52402">
    <property type="entry name" value="Adenine nucleotide alpha hydrolases-like"/>
    <property type="match status" value="1"/>
</dbReference>